<feature type="compositionally biased region" description="Basic and acidic residues" evidence="4">
    <location>
        <begin position="199"/>
        <end position="210"/>
    </location>
</feature>
<feature type="region of interest" description="Disordered" evidence="4">
    <location>
        <begin position="68"/>
        <end position="93"/>
    </location>
</feature>
<evidence type="ECO:0000256" key="2">
    <source>
        <dbReference type="ARBA" id="ARBA00022670"/>
    </source>
</evidence>
<dbReference type="GO" id="GO:0016579">
    <property type="term" value="P:protein deubiquitination"/>
    <property type="evidence" value="ECO:0007669"/>
    <property type="project" value="TreeGrafter"/>
</dbReference>
<dbReference type="InterPro" id="IPR042266">
    <property type="entry name" value="PPPDE_sf"/>
</dbReference>
<evidence type="ECO:0000313" key="7">
    <source>
        <dbReference type="Proteomes" id="UP001342314"/>
    </source>
</evidence>
<evidence type="ECO:0000256" key="1">
    <source>
        <dbReference type="ARBA" id="ARBA00008140"/>
    </source>
</evidence>
<comment type="similarity">
    <text evidence="1">Belongs to the DeSI family.</text>
</comment>
<protein>
    <recommendedName>
        <fullName evidence="5">PPPDE domain-containing protein</fullName>
    </recommendedName>
</protein>
<keyword evidence="7" id="KW-1185">Reference proteome</keyword>
<organism evidence="6 7">
    <name type="scientific">Rhodotorula paludigena</name>
    <dbReference type="NCBI Taxonomy" id="86838"/>
    <lineage>
        <taxon>Eukaryota</taxon>
        <taxon>Fungi</taxon>
        <taxon>Dikarya</taxon>
        <taxon>Basidiomycota</taxon>
        <taxon>Pucciniomycotina</taxon>
        <taxon>Microbotryomycetes</taxon>
        <taxon>Sporidiobolales</taxon>
        <taxon>Sporidiobolaceae</taxon>
        <taxon>Rhodotorula</taxon>
    </lineage>
</organism>
<keyword evidence="2" id="KW-0645">Protease</keyword>
<dbReference type="Pfam" id="PF05903">
    <property type="entry name" value="Peptidase_C97"/>
    <property type="match status" value="1"/>
</dbReference>
<dbReference type="PANTHER" id="PTHR12378:SF80">
    <property type="entry name" value="IP06716P-RELATED"/>
    <property type="match status" value="1"/>
</dbReference>
<dbReference type="AlphaFoldDB" id="A0AAV5GPN1"/>
<feature type="compositionally biased region" description="Polar residues" evidence="4">
    <location>
        <begin position="33"/>
        <end position="44"/>
    </location>
</feature>
<proteinExistence type="inferred from homology"/>
<dbReference type="Proteomes" id="UP001342314">
    <property type="component" value="Unassembled WGS sequence"/>
</dbReference>
<comment type="caution">
    <text evidence="6">The sequence shown here is derived from an EMBL/GenBank/DDBJ whole genome shotgun (WGS) entry which is preliminary data.</text>
</comment>
<dbReference type="EMBL" id="BQKY01000010">
    <property type="protein sequence ID" value="GJN92113.1"/>
    <property type="molecule type" value="Genomic_DNA"/>
</dbReference>
<evidence type="ECO:0000256" key="3">
    <source>
        <dbReference type="ARBA" id="ARBA00022801"/>
    </source>
</evidence>
<dbReference type="PANTHER" id="PTHR12378">
    <property type="entry name" value="DESUMOYLATING ISOPEPTIDASE"/>
    <property type="match status" value="1"/>
</dbReference>
<name>A0AAV5GPN1_9BASI</name>
<feature type="region of interest" description="Disordered" evidence="4">
    <location>
        <begin position="173"/>
        <end position="210"/>
    </location>
</feature>
<dbReference type="InterPro" id="IPR008580">
    <property type="entry name" value="PPPDE_dom"/>
</dbReference>
<dbReference type="GO" id="GO:0006508">
    <property type="term" value="P:proteolysis"/>
    <property type="evidence" value="ECO:0007669"/>
    <property type="project" value="UniProtKB-KW"/>
</dbReference>
<dbReference type="Gene3D" id="3.90.1720.30">
    <property type="entry name" value="PPPDE domains"/>
    <property type="match status" value="1"/>
</dbReference>
<accession>A0AAV5GPN1</accession>
<evidence type="ECO:0000259" key="5">
    <source>
        <dbReference type="SMART" id="SM01179"/>
    </source>
</evidence>
<reference evidence="6 7" key="1">
    <citation type="submission" date="2021-12" db="EMBL/GenBank/DDBJ databases">
        <title>High titer production of polyol ester of fatty acids by Rhodotorula paludigena BS15 towards product separation-free biomass refinery.</title>
        <authorList>
            <person name="Mano J."/>
            <person name="Ono H."/>
            <person name="Tanaka T."/>
            <person name="Naito K."/>
            <person name="Sushida H."/>
            <person name="Ike M."/>
            <person name="Tokuyasu K."/>
            <person name="Kitaoka M."/>
        </authorList>
    </citation>
    <scope>NUCLEOTIDE SEQUENCE [LARGE SCALE GENOMIC DNA]</scope>
    <source>
        <strain evidence="6 7">BS15</strain>
    </source>
</reference>
<dbReference type="GO" id="GO:0101005">
    <property type="term" value="F:deubiquitinase activity"/>
    <property type="evidence" value="ECO:0007669"/>
    <property type="project" value="TreeGrafter"/>
</dbReference>
<evidence type="ECO:0000313" key="6">
    <source>
        <dbReference type="EMBL" id="GJN92113.1"/>
    </source>
</evidence>
<sequence length="210" mass="23066">MPGLRYYTTVDMGEAFGADWVRAFAPKRRRTSTAESALSKQATSEAAAGQPYQGWQAVASRSTVNLGASDLDDPFRDPDDGEEDDGGASDGTEYMTKAERRAYRIVQAMRRDPAWHGTRYRLLEKNCNSFTHELVWRLTGRKAPAWLNRAAWVATSIPCIVPAGWIDDADEAAPTAESAHIPDPAHVAGDDDTLTIKPPRADRMELGGRS</sequence>
<feature type="region of interest" description="Disordered" evidence="4">
    <location>
        <begin position="31"/>
        <end position="52"/>
    </location>
</feature>
<gene>
    <name evidence="6" type="ORF">Rhopal_005143-T1</name>
</gene>
<keyword evidence="3" id="KW-0378">Hydrolase</keyword>
<dbReference type="SMART" id="SM01179">
    <property type="entry name" value="DUF862"/>
    <property type="match status" value="1"/>
</dbReference>
<evidence type="ECO:0000256" key="4">
    <source>
        <dbReference type="SAM" id="MobiDB-lite"/>
    </source>
</evidence>
<feature type="domain" description="PPPDE" evidence="5">
    <location>
        <begin position="50"/>
        <end position="166"/>
    </location>
</feature>